<evidence type="ECO:0000256" key="1">
    <source>
        <dbReference type="ARBA" id="ARBA00004196"/>
    </source>
</evidence>
<dbReference type="InterPro" id="IPR028082">
    <property type="entry name" value="Peripla_BP_I"/>
</dbReference>
<comment type="subcellular location">
    <subcellularLocation>
        <location evidence="1">Cell envelope</location>
    </subcellularLocation>
</comment>
<reference evidence="5 6" key="1">
    <citation type="submission" date="2021-10" db="EMBL/GenBank/DDBJ databases">
        <title>Anaerobic single-cell dispensing facilitates the cultivation of human gut bacteria.</title>
        <authorList>
            <person name="Afrizal A."/>
        </authorList>
    </citation>
    <scope>NUCLEOTIDE SEQUENCE [LARGE SCALE GENOMIC DNA]</scope>
    <source>
        <strain evidence="5 6">CLA-AA-H246</strain>
    </source>
</reference>
<dbReference type="PANTHER" id="PTHR46847">
    <property type="entry name" value="D-ALLOSE-BINDING PERIPLASMIC PROTEIN-RELATED"/>
    <property type="match status" value="1"/>
</dbReference>
<dbReference type="PANTHER" id="PTHR46847:SF1">
    <property type="entry name" value="D-ALLOSE-BINDING PERIPLASMIC PROTEIN-RELATED"/>
    <property type="match status" value="1"/>
</dbReference>
<gene>
    <name evidence="5" type="ORF">LKD42_11395</name>
</gene>
<evidence type="ECO:0000256" key="2">
    <source>
        <dbReference type="ARBA" id="ARBA00007639"/>
    </source>
</evidence>
<comment type="similarity">
    <text evidence="2">Belongs to the bacterial solute-binding protein 2 family.</text>
</comment>
<name>A0ABS8EYN9_9FIRM</name>
<dbReference type="SUPFAM" id="SSF53822">
    <property type="entry name" value="Periplasmic binding protein-like I"/>
    <property type="match status" value="1"/>
</dbReference>
<evidence type="ECO:0000313" key="5">
    <source>
        <dbReference type="EMBL" id="MCC2149849.1"/>
    </source>
</evidence>
<dbReference type="InterPro" id="IPR025997">
    <property type="entry name" value="SBP_2_dom"/>
</dbReference>
<keyword evidence="6" id="KW-1185">Reference proteome</keyword>
<evidence type="ECO:0000313" key="6">
    <source>
        <dbReference type="Proteomes" id="UP001299235"/>
    </source>
</evidence>
<evidence type="ECO:0000259" key="4">
    <source>
        <dbReference type="Pfam" id="PF13407"/>
    </source>
</evidence>
<proteinExistence type="inferred from homology"/>
<dbReference type="RefSeq" id="WP_248835765.1">
    <property type="nucleotide sequence ID" value="NZ_JAJEQE010000044.1"/>
</dbReference>
<evidence type="ECO:0000256" key="3">
    <source>
        <dbReference type="ARBA" id="ARBA00022729"/>
    </source>
</evidence>
<organism evidence="5 6">
    <name type="scientific">Hominisplanchenecus faecis</name>
    <dbReference type="NCBI Taxonomy" id="2885351"/>
    <lineage>
        <taxon>Bacteria</taxon>
        <taxon>Bacillati</taxon>
        <taxon>Bacillota</taxon>
        <taxon>Clostridia</taxon>
        <taxon>Lachnospirales</taxon>
        <taxon>Lachnospiraceae</taxon>
        <taxon>Hominisplanchenecus</taxon>
    </lineage>
</organism>
<accession>A0ABS8EYN9</accession>
<dbReference type="Proteomes" id="UP001299235">
    <property type="component" value="Unassembled WGS sequence"/>
</dbReference>
<protein>
    <submittedName>
        <fullName evidence="5">Substrate-binding domain-containing protein</fullName>
    </submittedName>
</protein>
<dbReference type="Gene3D" id="3.40.50.2300">
    <property type="match status" value="2"/>
</dbReference>
<feature type="domain" description="Periplasmic binding protein" evidence="4">
    <location>
        <begin position="48"/>
        <end position="302"/>
    </location>
</feature>
<comment type="caution">
    <text evidence="5">The sequence shown here is derived from an EMBL/GenBank/DDBJ whole genome shotgun (WGS) entry which is preliminary data.</text>
</comment>
<keyword evidence="3" id="KW-0732">Signal</keyword>
<dbReference type="EMBL" id="JAJEQE010000044">
    <property type="protein sequence ID" value="MCC2149849.1"/>
    <property type="molecule type" value="Genomic_DNA"/>
</dbReference>
<sequence length="339" mass="37646">MKTNRWRNRILWMAFLVCLVLIFCLTAFHRPILNGKESESSSDQKHKVVFIAKSTVSGFWKSVYAGASNAATACNLDLTFEGPKSEEDYETQNQMIAKAVEDGAEVIIFSAVDYEANADAINDAAGKGVKVVVIDSDVDSDAVSCRIGTDNYDAGCKAAEAAMKDENEEIHIGIVNYDKNSDNGQKREEGFRDSILRDERAGIDAVINVLSDTENAKKRTKKMLKKHPKINVIVTFNEWTTLGVGYAIQELGLKDNVRVVAFDSNVVSVGMLETGEVDTLIVQNSYAMGYLGVETAYKLINGYSIKDTIYTDTIAVDKENMYDEECQRRLFAFEKSNKN</sequence>
<dbReference type="Pfam" id="PF13407">
    <property type="entry name" value="Peripla_BP_4"/>
    <property type="match status" value="1"/>
</dbReference>